<name>A0ACB9NBJ8_BAUVA</name>
<comment type="caution">
    <text evidence="1">The sequence shown here is derived from an EMBL/GenBank/DDBJ whole genome shotgun (WGS) entry which is preliminary data.</text>
</comment>
<keyword evidence="2" id="KW-1185">Reference proteome</keyword>
<evidence type="ECO:0000313" key="1">
    <source>
        <dbReference type="EMBL" id="KAI4333159.1"/>
    </source>
</evidence>
<dbReference type="EMBL" id="CM039432">
    <property type="protein sequence ID" value="KAI4333159.1"/>
    <property type="molecule type" value="Genomic_DNA"/>
</dbReference>
<sequence length="262" mass="29743">MPATTPSSPTDPIVKKVADKLANFVAKDGRQFEDVTRQKKSWGFTFQKCADYKYYEYQLAQEEKALAQSREPQRSRGGGTSTSSSRSTNNQRLPQQHSTYQIPAPALYETADNPSASGSVGSNGYANGVLHEERKRQPKQSKDEMPLPPSLQASEERGHHMGDYIPQKNLRSSWLPAMMQQHRKLLGILQRKLKFRLITLATSSCQKWVGKRVRVLAALGRPFRIQSGEVTPDDDIYEQYKKRMMLGHSYRPNPLNKPRSAY</sequence>
<organism evidence="1 2">
    <name type="scientific">Bauhinia variegata</name>
    <name type="common">Purple orchid tree</name>
    <name type="synonym">Phanera variegata</name>
    <dbReference type="NCBI Taxonomy" id="167791"/>
    <lineage>
        <taxon>Eukaryota</taxon>
        <taxon>Viridiplantae</taxon>
        <taxon>Streptophyta</taxon>
        <taxon>Embryophyta</taxon>
        <taxon>Tracheophyta</taxon>
        <taxon>Spermatophyta</taxon>
        <taxon>Magnoliopsida</taxon>
        <taxon>eudicotyledons</taxon>
        <taxon>Gunneridae</taxon>
        <taxon>Pentapetalae</taxon>
        <taxon>rosids</taxon>
        <taxon>fabids</taxon>
        <taxon>Fabales</taxon>
        <taxon>Fabaceae</taxon>
        <taxon>Cercidoideae</taxon>
        <taxon>Cercideae</taxon>
        <taxon>Bauhiniinae</taxon>
        <taxon>Bauhinia</taxon>
    </lineage>
</organism>
<accession>A0ACB9NBJ8</accession>
<gene>
    <name evidence="1" type="ORF">L6164_018000</name>
</gene>
<protein>
    <submittedName>
        <fullName evidence="1">Uncharacterized protein</fullName>
    </submittedName>
</protein>
<evidence type="ECO:0000313" key="2">
    <source>
        <dbReference type="Proteomes" id="UP000828941"/>
    </source>
</evidence>
<dbReference type="Proteomes" id="UP000828941">
    <property type="component" value="Chromosome 7"/>
</dbReference>
<proteinExistence type="predicted"/>
<reference evidence="1 2" key="1">
    <citation type="journal article" date="2022" name="DNA Res.">
        <title>Chromosomal-level genome assembly of the orchid tree Bauhinia variegata (Leguminosae; Cercidoideae) supports the allotetraploid origin hypothesis of Bauhinia.</title>
        <authorList>
            <person name="Zhong Y."/>
            <person name="Chen Y."/>
            <person name="Zheng D."/>
            <person name="Pang J."/>
            <person name="Liu Y."/>
            <person name="Luo S."/>
            <person name="Meng S."/>
            <person name="Qian L."/>
            <person name="Wei D."/>
            <person name="Dai S."/>
            <person name="Zhou R."/>
        </authorList>
    </citation>
    <scope>NUCLEOTIDE SEQUENCE [LARGE SCALE GENOMIC DNA]</scope>
    <source>
        <strain evidence="1">BV-YZ2020</strain>
    </source>
</reference>